<keyword evidence="1" id="KW-1133">Transmembrane helix</keyword>
<dbReference type="InterPro" id="IPR005519">
    <property type="entry name" value="Acid_phosphat_B-like"/>
</dbReference>
<keyword evidence="1" id="KW-0472">Membrane</keyword>
<organism evidence="2 3">
    <name type="scientific">Senna tora</name>
    <dbReference type="NCBI Taxonomy" id="362788"/>
    <lineage>
        <taxon>Eukaryota</taxon>
        <taxon>Viridiplantae</taxon>
        <taxon>Streptophyta</taxon>
        <taxon>Embryophyta</taxon>
        <taxon>Tracheophyta</taxon>
        <taxon>Spermatophyta</taxon>
        <taxon>Magnoliopsida</taxon>
        <taxon>eudicotyledons</taxon>
        <taxon>Gunneridae</taxon>
        <taxon>Pentapetalae</taxon>
        <taxon>rosids</taxon>
        <taxon>fabids</taxon>
        <taxon>Fabales</taxon>
        <taxon>Fabaceae</taxon>
        <taxon>Caesalpinioideae</taxon>
        <taxon>Cassia clade</taxon>
        <taxon>Senna</taxon>
    </lineage>
</organism>
<dbReference type="InterPro" id="IPR023214">
    <property type="entry name" value="HAD_sf"/>
</dbReference>
<dbReference type="EMBL" id="JAAIUW010000009">
    <property type="protein sequence ID" value="KAF7816362.1"/>
    <property type="molecule type" value="Genomic_DNA"/>
</dbReference>
<comment type="caution">
    <text evidence="2">The sequence shown here is derived from an EMBL/GenBank/DDBJ whole genome shotgun (WGS) entry which is preliminary data.</text>
</comment>
<dbReference type="OrthoDB" id="1900337at2759"/>
<feature type="transmembrane region" description="Helical" evidence="1">
    <location>
        <begin position="33"/>
        <end position="63"/>
    </location>
</feature>
<proteinExistence type="predicted"/>
<dbReference type="Proteomes" id="UP000634136">
    <property type="component" value="Unassembled WGS sequence"/>
</dbReference>
<keyword evidence="3" id="KW-1185">Reference proteome</keyword>
<reference evidence="2" key="1">
    <citation type="submission" date="2020-09" db="EMBL/GenBank/DDBJ databases">
        <title>Genome-Enabled Discovery of Anthraquinone Biosynthesis in Senna tora.</title>
        <authorList>
            <person name="Kang S.-H."/>
            <person name="Pandey R.P."/>
            <person name="Lee C.-M."/>
            <person name="Sim J.-S."/>
            <person name="Jeong J.-T."/>
            <person name="Choi B.-S."/>
            <person name="Jung M."/>
            <person name="Ginzburg D."/>
            <person name="Zhao K."/>
            <person name="Won S.Y."/>
            <person name="Oh T.-J."/>
            <person name="Yu Y."/>
            <person name="Kim N.-H."/>
            <person name="Lee O.R."/>
            <person name="Lee T.-H."/>
            <person name="Bashyal P."/>
            <person name="Kim T.-S."/>
            <person name="Lee W.-H."/>
            <person name="Kawkins C."/>
            <person name="Kim C.-K."/>
            <person name="Kim J.S."/>
            <person name="Ahn B.O."/>
            <person name="Rhee S.Y."/>
            <person name="Sohng J.K."/>
        </authorList>
    </citation>
    <scope>NUCLEOTIDE SEQUENCE</scope>
    <source>
        <tissue evidence="2">Leaf</tissue>
    </source>
</reference>
<gene>
    <name evidence="2" type="ORF">G2W53_030331</name>
</gene>
<dbReference type="AlphaFoldDB" id="A0A834T915"/>
<dbReference type="Pfam" id="PF03767">
    <property type="entry name" value="Acid_phosphat_B"/>
    <property type="match status" value="1"/>
</dbReference>
<accession>A0A834T915</accession>
<sequence>MSAYAHQMEQQYSARSLSGGSEMGSHYVVESGFYMTSFAAIFFISGLFTVGVLLITLVVSLAVMLQSCQSRNAGVPELQSLNHDYSYCKIYALHADLNNLELHNLPKVCRALAIQYVKGGQYGRDLDTTKSLIEDFFNDIQPSDHGLDVVLIDIDDLLPSYPHCRFPNDYGLSECLGEARSLKLKLISKLYMNLQAAGWPIILLSREPGIQRNVTTYHLNSVGFKGWSSLIMREEDEDCIKGKEYFARKSNVIQRNGFRIRSIISNHMDALTVADTGMRSFKLPDPICDKFEHQMETTDTVY</sequence>
<dbReference type="PANTHER" id="PTHR31284">
    <property type="entry name" value="ACID PHOSPHATASE-LIKE PROTEIN"/>
    <property type="match status" value="1"/>
</dbReference>
<evidence type="ECO:0000313" key="2">
    <source>
        <dbReference type="EMBL" id="KAF7816362.1"/>
    </source>
</evidence>
<protein>
    <submittedName>
        <fullName evidence="2">Acid phosphatase-like protein</fullName>
    </submittedName>
</protein>
<dbReference type="Gene3D" id="3.40.50.1000">
    <property type="entry name" value="HAD superfamily/HAD-like"/>
    <property type="match status" value="1"/>
</dbReference>
<evidence type="ECO:0000313" key="3">
    <source>
        <dbReference type="Proteomes" id="UP000634136"/>
    </source>
</evidence>
<name>A0A834T915_9FABA</name>
<evidence type="ECO:0000256" key="1">
    <source>
        <dbReference type="SAM" id="Phobius"/>
    </source>
</evidence>
<dbReference type="PANTHER" id="PTHR31284:SF22">
    <property type="entry name" value="ACID PHOSPHATASE"/>
    <property type="match status" value="1"/>
</dbReference>
<keyword evidence="1" id="KW-0812">Transmembrane</keyword>